<dbReference type="PANTHER" id="PTHR45749">
    <property type="match status" value="1"/>
</dbReference>
<feature type="domain" description="DUF4371" evidence="1">
    <location>
        <begin position="2"/>
        <end position="107"/>
    </location>
</feature>
<gene>
    <name evidence="2" type="ORF">PLOB_00013294</name>
</gene>
<name>A0ABN8R0M9_9CNID</name>
<sequence>MINCLGESIRNALVTDIRKSKFISVMADESSDVSMTEQLAVCIRYLNASSDDAVRVNEVFLGFVELPTTDASTITDSLLGNLSKWGLDTERLRGMGFDGASNMSGTQSGVQARITQRYPKAKYFTHCSSHCLNLVIVASCNKVQEIKNFMTTFQELSFFFSYSPKRKEILKQNFSTSSDAKTF</sequence>
<evidence type="ECO:0000259" key="1">
    <source>
        <dbReference type="Pfam" id="PF14291"/>
    </source>
</evidence>
<dbReference type="Pfam" id="PF14291">
    <property type="entry name" value="DUF4371"/>
    <property type="match status" value="1"/>
</dbReference>
<dbReference type="InterPro" id="IPR012337">
    <property type="entry name" value="RNaseH-like_sf"/>
</dbReference>
<dbReference type="SUPFAM" id="SSF53098">
    <property type="entry name" value="Ribonuclease H-like"/>
    <property type="match status" value="1"/>
</dbReference>
<organism evidence="2 3">
    <name type="scientific">Porites lobata</name>
    <dbReference type="NCBI Taxonomy" id="104759"/>
    <lineage>
        <taxon>Eukaryota</taxon>
        <taxon>Metazoa</taxon>
        <taxon>Cnidaria</taxon>
        <taxon>Anthozoa</taxon>
        <taxon>Hexacorallia</taxon>
        <taxon>Scleractinia</taxon>
        <taxon>Fungiina</taxon>
        <taxon>Poritidae</taxon>
        <taxon>Porites</taxon>
    </lineage>
</organism>
<evidence type="ECO:0000313" key="2">
    <source>
        <dbReference type="EMBL" id="CAH3172862.1"/>
    </source>
</evidence>
<protein>
    <recommendedName>
        <fullName evidence="1">DUF4371 domain-containing protein</fullName>
    </recommendedName>
</protein>
<evidence type="ECO:0000313" key="3">
    <source>
        <dbReference type="Proteomes" id="UP001159405"/>
    </source>
</evidence>
<accession>A0ABN8R0M9</accession>
<dbReference type="InterPro" id="IPR025398">
    <property type="entry name" value="DUF4371"/>
</dbReference>
<proteinExistence type="predicted"/>
<dbReference type="PANTHER" id="PTHR45749:SF21">
    <property type="entry name" value="DUF4371 DOMAIN-CONTAINING PROTEIN"/>
    <property type="match status" value="1"/>
</dbReference>
<keyword evidence="3" id="KW-1185">Reference proteome</keyword>
<dbReference type="EMBL" id="CALNXK010000176">
    <property type="protein sequence ID" value="CAH3172862.1"/>
    <property type="molecule type" value="Genomic_DNA"/>
</dbReference>
<reference evidence="2 3" key="1">
    <citation type="submission" date="2022-05" db="EMBL/GenBank/DDBJ databases">
        <authorList>
            <consortium name="Genoscope - CEA"/>
            <person name="William W."/>
        </authorList>
    </citation>
    <scope>NUCLEOTIDE SEQUENCE [LARGE SCALE GENOMIC DNA]</scope>
</reference>
<comment type="caution">
    <text evidence="2">The sequence shown here is derived from an EMBL/GenBank/DDBJ whole genome shotgun (WGS) entry which is preliminary data.</text>
</comment>
<dbReference type="Proteomes" id="UP001159405">
    <property type="component" value="Unassembled WGS sequence"/>
</dbReference>